<dbReference type="PATRIC" id="fig|43658.6.peg.2166"/>
<reference evidence="2" key="1">
    <citation type="submission" date="2015-07" db="EMBL/GenBank/DDBJ databases">
        <title>Draft genome sequence of a Pseudoalteromonas rubra strain, OCN096, isolated from Kaneohe Bay, Oahu, Hawaii.</title>
        <authorList>
            <person name="Beurmann S."/>
            <person name="Ushijima B."/>
            <person name="Belcaid M."/>
            <person name="Callahan S.M."/>
            <person name="Aeby G.S."/>
        </authorList>
    </citation>
    <scope>NUCLEOTIDE SEQUENCE [LARGE SCALE GENOMIC DNA]</scope>
    <source>
        <strain evidence="2">OCN096</strain>
    </source>
</reference>
<name>A0A0L0ENW5_9GAMM</name>
<accession>A0A0L0ENW5</accession>
<dbReference type="InterPro" id="IPR015943">
    <property type="entry name" value="WD40/YVTN_repeat-like_dom_sf"/>
</dbReference>
<dbReference type="Gene3D" id="2.130.10.10">
    <property type="entry name" value="YVTN repeat-like/Quinoprotein amine dehydrogenase"/>
    <property type="match status" value="1"/>
</dbReference>
<dbReference type="Proteomes" id="UP000036850">
    <property type="component" value="Unassembled WGS sequence"/>
</dbReference>
<evidence type="ECO:0000313" key="2">
    <source>
        <dbReference type="Proteomes" id="UP000036850"/>
    </source>
</evidence>
<dbReference type="AlphaFoldDB" id="A0A0L0ENW5"/>
<proteinExistence type="predicted"/>
<dbReference type="OrthoDB" id="6218219at2"/>
<organism evidence="1 2">
    <name type="scientific">Pseudoalteromonas rubra</name>
    <dbReference type="NCBI Taxonomy" id="43658"/>
    <lineage>
        <taxon>Bacteria</taxon>
        <taxon>Pseudomonadati</taxon>
        <taxon>Pseudomonadota</taxon>
        <taxon>Gammaproteobacteria</taxon>
        <taxon>Alteromonadales</taxon>
        <taxon>Pseudoalteromonadaceae</taxon>
        <taxon>Pseudoalteromonas</taxon>
    </lineage>
</organism>
<gene>
    <name evidence="1" type="ORF">AC626_19160</name>
</gene>
<sequence length="90" mass="10078">MLKRTLAIILFFIIQCHVQAREVSQPRLHLQSIDKLDMVTIINSVSQDSQGYLWISGTSGVLRFDGYQSIFYPHPLARKVVEDAQGAGGC</sequence>
<comment type="caution">
    <text evidence="1">The sequence shown here is derived from an EMBL/GenBank/DDBJ whole genome shotgun (WGS) entry which is preliminary data.</text>
</comment>
<dbReference type="EMBL" id="LFZX01000189">
    <property type="protein sequence ID" value="KNC66086.1"/>
    <property type="molecule type" value="Genomic_DNA"/>
</dbReference>
<protein>
    <submittedName>
        <fullName evidence="1">Uncharacterized protein</fullName>
    </submittedName>
</protein>
<evidence type="ECO:0000313" key="1">
    <source>
        <dbReference type="EMBL" id="KNC66086.1"/>
    </source>
</evidence>